<evidence type="ECO:0000313" key="2">
    <source>
        <dbReference type="Proteomes" id="UP001364695"/>
    </source>
</evidence>
<reference evidence="1" key="1">
    <citation type="submission" date="2023-10" db="EMBL/GenBank/DDBJ databases">
        <title>Amphibacter perezi, gen. nov., sp. nov. a novel taxa of the family Comamonadaceae, class Betaproteobacteria isolated from the skin microbiota of Pelophylax perezi from different populations.</title>
        <authorList>
            <person name="Costa S."/>
            <person name="Proenca D.N."/>
            <person name="Lopes I."/>
            <person name="Morais P.V."/>
        </authorList>
    </citation>
    <scope>NUCLEOTIDE SEQUENCE</scope>
    <source>
        <strain evidence="1">SL12-8</strain>
    </source>
</reference>
<comment type="caution">
    <text evidence="1">The sequence shown here is derived from an EMBL/GenBank/DDBJ whole genome shotgun (WGS) entry which is preliminary data.</text>
</comment>
<proteinExistence type="predicted"/>
<keyword evidence="2" id="KW-1185">Reference proteome</keyword>
<gene>
    <name evidence="1" type="ORF">RV045_07520</name>
</gene>
<protein>
    <submittedName>
        <fullName evidence="1">Uncharacterized protein</fullName>
    </submittedName>
</protein>
<evidence type="ECO:0000313" key="1">
    <source>
        <dbReference type="EMBL" id="MEJ7138278.1"/>
    </source>
</evidence>
<dbReference type="Proteomes" id="UP001364695">
    <property type="component" value="Unassembled WGS sequence"/>
</dbReference>
<dbReference type="EMBL" id="JAWDIE010000009">
    <property type="protein sequence ID" value="MEJ7138278.1"/>
    <property type="molecule type" value="Genomic_DNA"/>
</dbReference>
<sequence length="194" mass="20747">MKLKPLLCSLLLLPLLAGCEQLGLESMQSMARKQDTEGKAVGGACRQAGRAIEDCYTLNRKMSRAPIYEGWREMDGYMRENKLEATPPKLDPQVQVATAQPASAAAAGDAHKADSAPAPATRTAWSPEAARSTGGAHASDSVWSSRTDRHDTRESHDTRVSAAPASAASTPSDKRLSELEEAARRMGLSTSVVR</sequence>
<organism evidence="1 2">
    <name type="scientific">Amphibiibacter pelophylacis</name>
    <dbReference type="NCBI Taxonomy" id="1799477"/>
    <lineage>
        <taxon>Bacteria</taxon>
        <taxon>Pseudomonadati</taxon>
        <taxon>Pseudomonadota</taxon>
        <taxon>Betaproteobacteria</taxon>
        <taxon>Burkholderiales</taxon>
        <taxon>Sphaerotilaceae</taxon>
        <taxon>Amphibiibacter</taxon>
    </lineage>
</organism>
<name>A0ACC6P254_9BURK</name>
<accession>A0ACC6P254</accession>